<protein>
    <submittedName>
        <fullName evidence="1">Uncharacterized protein</fullName>
    </submittedName>
</protein>
<organism evidence="1">
    <name type="scientific">Trepomonas sp. PC1</name>
    <dbReference type="NCBI Taxonomy" id="1076344"/>
    <lineage>
        <taxon>Eukaryota</taxon>
        <taxon>Metamonada</taxon>
        <taxon>Diplomonadida</taxon>
        <taxon>Hexamitidae</taxon>
        <taxon>Hexamitinae</taxon>
        <taxon>Trepomonas</taxon>
    </lineage>
</organism>
<accession>A0A146K160</accession>
<feature type="non-terminal residue" evidence="1">
    <location>
        <position position="1"/>
    </location>
</feature>
<evidence type="ECO:0000313" key="1">
    <source>
        <dbReference type="EMBL" id="JAP89665.1"/>
    </source>
</evidence>
<proteinExistence type="predicted"/>
<reference evidence="1" key="1">
    <citation type="submission" date="2015-07" db="EMBL/GenBank/DDBJ databases">
        <title>Adaptation to a free-living lifestyle via gene acquisitions in the diplomonad Trepomonas sp. PC1.</title>
        <authorList>
            <person name="Xu F."/>
            <person name="Jerlstrom-Hultqvist J."/>
            <person name="Kolisko M."/>
            <person name="Simpson A.G.B."/>
            <person name="Roger A.J."/>
            <person name="Svard S.G."/>
            <person name="Andersson J.O."/>
        </authorList>
    </citation>
    <scope>NUCLEOTIDE SEQUENCE</scope>
    <source>
        <strain evidence="1">PC1</strain>
    </source>
</reference>
<gene>
    <name evidence="1" type="ORF">TPC1_30840</name>
</gene>
<name>A0A146K160_9EUKA</name>
<sequence length="471" mass="54639">ICYPCNQIEEYKYISGYKQQLECSLIPCTMYLKDDIMVSSYQCVDQCGSYYYNEYDGLCYETCPDSLYKEFELKQCVSSCTQYILGDTCSTYQDNYFIQTQSKQLITADDCYSFKFEVYNMSYCSECGDLLVEYYLAQQMSCVIQCNYLLGFKAFDHVCVQQTTCSQPITNLSLIYTYENQCVNECPISNKFHNYSLPDIFCTDCQSFFKYQNLSCSLQNCDLYVDNIFQCVDSCIGFTVFQKGNICTDYCDLFILNDQCISKCDQYYYKSENLKYCSNFIQGMLVVPVQNNLTVEICDGFAFKISTNYCSSCNLTLIQNNEFQCISTNDVCPYTLISKLCVNLDCSNVTTLFSNSNENLQANIFNNNQVCVQSCQIGYIIVNEQKICSDCKQLFIQIEINYCSKTQSLQECPLYYQIQSTQNYCVLQCPYNYLEFGNSCIYNTNCQQFIQDTKCVSGCDLYFYKYSQLKY</sequence>
<dbReference type="AlphaFoldDB" id="A0A146K160"/>
<feature type="non-terminal residue" evidence="1">
    <location>
        <position position="471"/>
    </location>
</feature>
<dbReference type="EMBL" id="GDID01006941">
    <property type="protein sequence ID" value="JAP89665.1"/>
    <property type="molecule type" value="Transcribed_RNA"/>
</dbReference>